<dbReference type="InterPro" id="IPR017517">
    <property type="entry name" value="Maleyloyr_isom"/>
</dbReference>
<sequence>MSDINGDGAVTDGAELYDASRARIIELVRDADPATPVQACPGWTVGAMVAHLAGGLGDFLARRFDLAEGDNFGERTVRERRDQSVADSLAEWEKHRAMAEEMLASPMGEVLVAEVISHEQDFRTALDRPGAREDPAVRAGLRRPLQEIDKRLRESGGPAIRVVVDGEPLVLGAGEPTTTLTVSAYELLRTIGGRRTREQVRALAWAGDGGEAAMDALAVFGSFRQGTPLPE</sequence>
<reference evidence="2" key="1">
    <citation type="submission" date="2020-10" db="EMBL/GenBank/DDBJ databases">
        <title>Sequencing the genomes of 1000 actinobacteria strains.</title>
        <authorList>
            <person name="Klenk H.-P."/>
        </authorList>
    </citation>
    <scope>NUCLEOTIDE SEQUENCE</scope>
    <source>
        <strain evidence="2">DSM 45354</strain>
    </source>
</reference>
<name>A0A927REZ2_9ACTN</name>
<dbReference type="AlphaFoldDB" id="A0A927REZ2"/>
<feature type="domain" description="Mycothiol-dependent maleylpyruvate isomerase metal-binding" evidence="1">
    <location>
        <begin position="22"/>
        <end position="105"/>
    </location>
</feature>
<keyword evidence="3" id="KW-1185">Reference proteome</keyword>
<evidence type="ECO:0000313" key="3">
    <source>
        <dbReference type="Proteomes" id="UP000638648"/>
    </source>
</evidence>
<evidence type="ECO:0000313" key="2">
    <source>
        <dbReference type="EMBL" id="MBE1612754.1"/>
    </source>
</evidence>
<dbReference type="NCBIfam" id="TIGR03083">
    <property type="entry name" value="maleylpyruvate isomerase family mycothiol-dependent enzyme"/>
    <property type="match status" value="1"/>
</dbReference>
<dbReference type="RefSeq" id="WP_192755742.1">
    <property type="nucleotide sequence ID" value="NZ_BAABJL010000084.1"/>
</dbReference>
<dbReference type="InterPro" id="IPR034660">
    <property type="entry name" value="DinB/YfiT-like"/>
</dbReference>
<dbReference type="Proteomes" id="UP000638648">
    <property type="component" value="Unassembled WGS sequence"/>
</dbReference>
<comment type="caution">
    <text evidence="2">The sequence shown here is derived from an EMBL/GenBank/DDBJ whole genome shotgun (WGS) entry which is preliminary data.</text>
</comment>
<evidence type="ECO:0000259" key="1">
    <source>
        <dbReference type="Pfam" id="PF11716"/>
    </source>
</evidence>
<dbReference type="EMBL" id="JADBEM010000001">
    <property type="protein sequence ID" value="MBE1612754.1"/>
    <property type="molecule type" value="Genomic_DNA"/>
</dbReference>
<protein>
    <submittedName>
        <fullName evidence="2">Uncharacterized protein (TIGR03083 family)</fullName>
    </submittedName>
</protein>
<organism evidence="2 3">
    <name type="scientific">Actinopolymorpha pittospori</name>
    <dbReference type="NCBI Taxonomy" id="648752"/>
    <lineage>
        <taxon>Bacteria</taxon>
        <taxon>Bacillati</taxon>
        <taxon>Actinomycetota</taxon>
        <taxon>Actinomycetes</taxon>
        <taxon>Propionibacteriales</taxon>
        <taxon>Actinopolymorphaceae</taxon>
        <taxon>Actinopolymorpha</taxon>
    </lineage>
</organism>
<dbReference type="InterPro" id="IPR024344">
    <property type="entry name" value="MDMPI_metal-binding"/>
</dbReference>
<dbReference type="GO" id="GO:0046872">
    <property type="term" value="F:metal ion binding"/>
    <property type="evidence" value="ECO:0007669"/>
    <property type="project" value="InterPro"/>
</dbReference>
<dbReference type="Pfam" id="PF11716">
    <property type="entry name" value="MDMPI_N"/>
    <property type="match status" value="1"/>
</dbReference>
<dbReference type="SUPFAM" id="SSF109854">
    <property type="entry name" value="DinB/YfiT-like putative metalloenzymes"/>
    <property type="match status" value="1"/>
</dbReference>
<gene>
    <name evidence="2" type="ORF">HEB94_009602</name>
</gene>
<proteinExistence type="predicted"/>
<accession>A0A927REZ2</accession>
<dbReference type="Gene3D" id="1.20.120.450">
    <property type="entry name" value="dinb family like domain"/>
    <property type="match status" value="1"/>
</dbReference>